<name>A0A6N8JFD8_9BACT</name>
<keyword evidence="2" id="KW-1185">Reference proteome</keyword>
<dbReference type="AlphaFoldDB" id="A0A6N8JFD8"/>
<dbReference type="RefSeq" id="WP_157301648.1">
    <property type="nucleotide sequence ID" value="NZ_BAAAZB010000004.1"/>
</dbReference>
<dbReference type="EMBL" id="WRXO01000006">
    <property type="protein sequence ID" value="MVT43039.1"/>
    <property type="molecule type" value="Genomic_DNA"/>
</dbReference>
<accession>A0A6N8JFD8</accession>
<dbReference type="Proteomes" id="UP000468388">
    <property type="component" value="Unassembled WGS sequence"/>
</dbReference>
<gene>
    <name evidence="1" type="ORF">GO495_20750</name>
</gene>
<organism evidence="1 2">
    <name type="scientific">Chitinophaga oryziterrae</name>
    <dbReference type="NCBI Taxonomy" id="1031224"/>
    <lineage>
        <taxon>Bacteria</taxon>
        <taxon>Pseudomonadati</taxon>
        <taxon>Bacteroidota</taxon>
        <taxon>Chitinophagia</taxon>
        <taxon>Chitinophagales</taxon>
        <taxon>Chitinophagaceae</taxon>
        <taxon>Chitinophaga</taxon>
    </lineage>
</organism>
<sequence length="58" mass="6552">MGYIKEPKGVNLVVDPRPLTTKDRSMISDAIAHYKATGKKKRFIPKKRVISTSKVKHS</sequence>
<evidence type="ECO:0000313" key="2">
    <source>
        <dbReference type="Proteomes" id="UP000468388"/>
    </source>
</evidence>
<reference evidence="1 2" key="1">
    <citation type="submission" date="2019-12" db="EMBL/GenBank/DDBJ databases">
        <title>The draft genomic sequence of strain Chitinophaga oryziterrae JCM 16595.</title>
        <authorList>
            <person name="Zhang X."/>
        </authorList>
    </citation>
    <scope>NUCLEOTIDE SEQUENCE [LARGE SCALE GENOMIC DNA]</scope>
    <source>
        <strain evidence="1 2">JCM 16595</strain>
    </source>
</reference>
<evidence type="ECO:0000313" key="1">
    <source>
        <dbReference type="EMBL" id="MVT43039.1"/>
    </source>
</evidence>
<dbReference type="OrthoDB" id="983188at2"/>
<protein>
    <submittedName>
        <fullName evidence="1">Uncharacterized protein</fullName>
    </submittedName>
</protein>
<proteinExistence type="predicted"/>
<comment type="caution">
    <text evidence="1">The sequence shown here is derived from an EMBL/GenBank/DDBJ whole genome shotgun (WGS) entry which is preliminary data.</text>
</comment>